<dbReference type="RefSeq" id="WP_368393156.1">
    <property type="nucleotide sequence ID" value="NZ_JBFRYC010000022.1"/>
</dbReference>
<protein>
    <submittedName>
        <fullName evidence="3">Heavy-metal-associated domain-containing protein</fullName>
    </submittedName>
</protein>
<dbReference type="InterPro" id="IPR036163">
    <property type="entry name" value="HMA_dom_sf"/>
</dbReference>
<feature type="domain" description="HMA" evidence="2">
    <location>
        <begin position="2"/>
        <end position="65"/>
    </location>
</feature>
<comment type="caution">
    <text evidence="3">The sequence shown here is derived from an EMBL/GenBank/DDBJ whole genome shotgun (WGS) entry which is preliminary data.</text>
</comment>
<evidence type="ECO:0000259" key="2">
    <source>
        <dbReference type="PROSITE" id="PS50846"/>
    </source>
</evidence>
<proteinExistence type="predicted"/>
<accession>A0ABV3TQ78</accession>
<dbReference type="InterPro" id="IPR017969">
    <property type="entry name" value="Heavy-metal-associated_CS"/>
</dbReference>
<dbReference type="CDD" id="cd00371">
    <property type="entry name" value="HMA"/>
    <property type="match status" value="1"/>
</dbReference>
<evidence type="ECO:0000256" key="1">
    <source>
        <dbReference type="ARBA" id="ARBA00022723"/>
    </source>
</evidence>
<sequence length="70" mass="7160">MNNTNLKITGMTCNHCMRAVTKALEAVSGVQSAEVTLTPGSAVVTGSADPAALIATVQEEGYEAEVQAHA</sequence>
<dbReference type="Proteomes" id="UP001557465">
    <property type="component" value="Unassembled WGS sequence"/>
</dbReference>
<dbReference type="PROSITE" id="PS01047">
    <property type="entry name" value="HMA_1"/>
    <property type="match status" value="1"/>
</dbReference>
<evidence type="ECO:0000313" key="3">
    <source>
        <dbReference type="EMBL" id="MEX1663656.1"/>
    </source>
</evidence>
<dbReference type="EMBL" id="JBFRYC010000022">
    <property type="protein sequence ID" value="MEX1663656.1"/>
    <property type="molecule type" value="Genomic_DNA"/>
</dbReference>
<dbReference type="Pfam" id="PF00403">
    <property type="entry name" value="HMA"/>
    <property type="match status" value="1"/>
</dbReference>
<dbReference type="Gene3D" id="3.30.70.100">
    <property type="match status" value="1"/>
</dbReference>
<dbReference type="InterPro" id="IPR006121">
    <property type="entry name" value="HMA_dom"/>
</dbReference>
<keyword evidence="4" id="KW-1185">Reference proteome</keyword>
<dbReference type="SUPFAM" id="SSF55008">
    <property type="entry name" value="HMA, heavy metal-associated domain"/>
    <property type="match status" value="1"/>
</dbReference>
<dbReference type="PROSITE" id="PS50846">
    <property type="entry name" value="HMA_2"/>
    <property type="match status" value="1"/>
</dbReference>
<reference evidence="3 4" key="1">
    <citation type="journal article" date="2011" name="Int. J. Syst. Evol. Microbiol.">
        <title>Zhongshania antarctica gen. nov., sp. nov. and Zhongshania guokunii sp. nov., gammaproteobacteria respectively isolated from coastal attached (fast) ice and surface seawater of the Antarctic.</title>
        <authorList>
            <person name="Li H.J."/>
            <person name="Zhang X.Y."/>
            <person name="Chen C.X."/>
            <person name="Zhang Y.J."/>
            <person name="Gao Z.M."/>
            <person name="Yu Y."/>
            <person name="Chen X.L."/>
            <person name="Chen B."/>
            <person name="Zhang Y.Z."/>
        </authorList>
    </citation>
    <scope>NUCLEOTIDE SEQUENCE [LARGE SCALE GENOMIC DNA]</scope>
    <source>
        <strain evidence="3 4">15-R06ZXC-3</strain>
    </source>
</reference>
<evidence type="ECO:0000313" key="4">
    <source>
        <dbReference type="Proteomes" id="UP001557465"/>
    </source>
</evidence>
<gene>
    <name evidence="3" type="ORF">AB4874_18885</name>
</gene>
<organism evidence="3 4">
    <name type="scientific">Thioclava arctica</name>
    <dbReference type="NCBI Taxonomy" id="3238301"/>
    <lineage>
        <taxon>Bacteria</taxon>
        <taxon>Pseudomonadati</taxon>
        <taxon>Pseudomonadota</taxon>
        <taxon>Alphaproteobacteria</taxon>
        <taxon>Rhodobacterales</taxon>
        <taxon>Paracoccaceae</taxon>
        <taxon>Thioclava</taxon>
    </lineage>
</organism>
<name>A0ABV3TQ78_9RHOB</name>
<keyword evidence="1" id="KW-0479">Metal-binding</keyword>